<keyword evidence="4" id="KW-1185">Reference proteome</keyword>
<dbReference type="InterPro" id="IPR036249">
    <property type="entry name" value="Thioredoxin-like_sf"/>
</dbReference>
<dbReference type="GO" id="GO:0016853">
    <property type="term" value="F:isomerase activity"/>
    <property type="evidence" value="ECO:0007669"/>
    <property type="project" value="UniProtKB-KW"/>
</dbReference>
<reference evidence="3 4" key="1">
    <citation type="submission" date="2016-10" db="EMBL/GenBank/DDBJ databases">
        <authorList>
            <person name="de Groot N.N."/>
        </authorList>
    </citation>
    <scope>NUCLEOTIDE SEQUENCE [LARGE SCALE GENOMIC DNA]</scope>
    <source>
        <strain evidence="3 4">47C3B</strain>
    </source>
</reference>
<dbReference type="PANTHER" id="PTHR42852">
    <property type="entry name" value="THIOL:DISULFIDE INTERCHANGE PROTEIN DSBE"/>
    <property type="match status" value="1"/>
</dbReference>
<feature type="signal peptide" evidence="1">
    <location>
        <begin position="1"/>
        <end position="23"/>
    </location>
</feature>
<accession>A0A1G7EQX9</accession>
<dbReference type="InterPro" id="IPR013766">
    <property type="entry name" value="Thioredoxin_domain"/>
</dbReference>
<feature type="domain" description="Thioredoxin" evidence="2">
    <location>
        <begin position="31"/>
        <end position="175"/>
    </location>
</feature>
<dbReference type="EMBL" id="FNAI01000008">
    <property type="protein sequence ID" value="SDE66110.1"/>
    <property type="molecule type" value="Genomic_DNA"/>
</dbReference>
<dbReference type="STRING" id="1391627.SAMN05216464_108128"/>
<keyword evidence="1" id="KW-0732">Signal</keyword>
<protein>
    <submittedName>
        <fullName evidence="3">Thiol-disulfide isomerase or thioredoxin</fullName>
    </submittedName>
</protein>
<evidence type="ECO:0000256" key="1">
    <source>
        <dbReference type="SAM" id="SignalP"/>
    </source>
</evidence>
<dbReference type="Gene3D" id="3.40.30.10">
    <property type="entry name" value="Glutaredoxin"/>
    <property type="match status" value="1"/>
</dbReference>
<name>A0A1G7EQX9_9SPHI</name>
<dbReference type="Proteomes" id="UP000199072">
    <property type="component" value="Unassembled WGS sequence"/>
</dbReference>
<evidence type="ECO:0000259" key="2">
    <source>
        <dbReference type="PROSITE" id="PS51352"/>
    </source>
</evidence>
<organism evidence="3 4">
    <name type="scientific">Mucilaginibacter pineti</name>
    <dbReference type="NCBI Taxonomy" id="1391627"/>
    <lineage>
        <taxon>Bacteria</taxon>
        <taxon>Pseudomonadati</taxon>
        <taxon>Bacteroidota</taxon>
        <taxon>Sphingobacteriia</taxon>
        <taxon>Sphingobacteriales</taxon>
        <taxon>Sphingobacteriaceae</taxon>
        <taxon>Mucilaginibacter</taxon>
    </lineage>
</organism>
<evidence type="ECO:0000313" key="3">
    <source>
        <dbReference type="EMBL" id="SDE66110.1"/>
    </source>
</evidence>
<evidence type="ECO:0000313" key="4">
    <source>
        <dbReference type="Proteomes" id="UP000199072"/>
    </source>
</evidence>
<dbReference type="OrthoDB" id="1069091at2"/>
<dbReference type="SUPFAM" id="SSF52833">
    <property type="entry name" value="Thioredoxin-like"/>
    <property type="match status" value="1"/>
</dbReference>
<dbReference type="RefSeq" id="WP_091150993.1">
    <property type="nucleotide sequence ID" value="NZ_FNAI01000008.1"/>
</dbReference>
<proteinExistence type="predicted"/>
<dbReference type="PANTHER" id="PTHR42852:SF13">
    <property type="entry name" value="PROTEIN DIPZ"/>
    <property type="match status" value="1"/>
</dbReference>
<dbReference type="InterPro" id="IPR050553">
    <property type="entry name" value="Thioredoxin_ResA/DsbE_sf"/>
</dbReference>
<keyword evidence="3" id="KW-0413">Isomerase</keyword>
<feature type="chain" id="PRO_5011545931" evidence="1">
    <location>
        <begin position="24"/>
        <end position="445"/>
    </location>
</feature>
<sequence>MTIEKISKLMFTLLIICSLSVFAQRVPTSPLRVGEKIPDIYLKNIIKYKKSQAKLLSEFGGKPIILDFWNTVCKSCIERLPLLDSIQKENKDQLTILLVNKFKNPDYTKRVSDFFKDNKFVRNVSLPTTTEDDEMAKFFPGEPYQVWIDNEGIIQSISEEINREDVKQFLLTGRINLKQYAGIMSPLVNSNNFSLMKIDEDYNRGNNLIQYSYFSKFDSISTYPNHQGVYLKNNKLRIIIKNQSLAGIYEALFVKNQYLGNEIFHRSQLIEEYSDTVKYRLNDIVKFENLDQNIKERLFCYEKVSLDTSYSIFYSNMKNDLDGFFNLNSSIVKRNIDCFVIRRINNSSPVLPIIENDSNKTPFQVFIRNLNADKSILFTNKNSSRYVHPLVDETGFKGEISGIPDLPPPNMWNDLKYINSILRKYNIIVFKEKRELPVILLTKNL</sequence>
<dbReference type="AlphaFoldDB" id="A0A1G7EQX9"/>
<gene>
    <name evidence="3" type="ORF">SAMN05216464_108128</name>
</gene>
<dbReference type="PROSITE" id="PS51352">
    <property type="entry name" value="THIOREDOXIN_2"/>
    <property type="match status" value="1"/>
</dbReference>